<organism evidence="12">
    <name type="scientific">Blastobotrys adeninivorans</name>
    <name type="common">Yeast</name>
    <name type="synonym">Arxula adeninivorans</name>
    <dbReference type="NCBI Taxonomy" id="409370"/>
    <lineage>
        <taxon>Eukaryota</taxon>
        <taxon>Fungi</taxon>
        <taxon>Dikarya</taxon>
        <taxon>Ascomycota</taxon>
        <taxon>Saccharomycotina</taxon>
        <taxon>Dipodascomycetes</taxon>
        <taxon>Dipodascales</taxon>
        <taxon>Trichomonascaceae</taxon>
        <taxon>Blastobotrys</taxon>
    </lineage>
</organism>
<feature type="compositionally biased region" description="Basic and acidic residues" evidence="9">
    <location>
        <begin position="10"/>
        <end position="23"/>
    </location>
</feature>
<dbReference type="PANTHER" id="PTHR31361:SF1">
    <property type="entry name" value="BETA-GLUCAN SYNTHESIS-ASSOCIATED PROTEIN KRE6-RELATED"/>
    <property type="match status" value="1"/>
</dbReference>
<dbReference type="GO" id="GO:0005789">
    <property type="term" value="C:endoplasmic reticulum membrane"/>
    <property type="evidence" value="ECO:0007669"/>
    <property type="project" value="TreeGrafter"/>
</dbReference>
<keyword evidence="8" id="KW-0961">Cell wall biogenesis/degradation</keyword>
<keyword evidence="7" id="KW-0325">Glycoprotein</keyword>
<evidence type="ECO:0000256" key="3">
    <source>
        <dbReference type="ARBA" id="ARBA00022692"/>
    </source>
</evidence>
<dbReference type="Pfam" id="PF03935">
    <property type="entry name" value="SKN1_KRE6_Sbg1"/>
    <property type="match status" value="1"/>
</dbReference>
<evidence type="ECO:0000259" key="11">
    <source>
        <dbReference type="PROSITE" id="PS51762"/>
    </source>
</evidence>
<comment type="subcellular location">
    <subcellularLocation>
        <location evidence="1">Membrane</location>
        <topology evidence="1">Single-pass type II membrane protein</topology>
    </subcellularLocation>
</comment>
<dbReference type="InterPro" id="IPR005629">
    <property type="entry name" value="Skn1/Kre6/Sbg1"/>
</dbReference>
<feature type="transmembrane region" description="Helical" evidence="10">
    <location>
        <begin position="212"/>
        <end position="236"/>
    </location>
</feature>
<dbReference type="Gene3D" id="2.60.120.200">
    <property type="match status" value="1"/>
</dbReference>
<protein>
    <submittedName>
        <fullName evidence="12">ARAD1D31592p</fullName>
    </submittedName>
</protein>
<dbReference type="EMBL" id="HG937694">
    <property type="protein sequence ID" value="CDP38300.1"/>
    <property type="molecule type" value="Genomic_DNA"/>
</dbReference>
<reference evidence="12" key="2">
    <citation type="submission" date="2014-06" db="EMBL/GenBank/DDBJ databases">
        <title>The complete genome of Blastobotrys (Arxula) adeninivorans LS3 - a yeast of biotechnological interest.</title>
        <authorList>
            <person name="Kunze G."/>
            <person name="Gaillardin C."/>
            <person name="Czernicka M."/>
            <person name="Durrens P."/>
            <person name="Martin T."/>
            <person name="Boer E."/>
            <person name="Gabaldon T."/>
            <person name="Cruz J."/>
            <person name="Talla E."/>
            <person name="Marck C."/>
            <person name="Goffeau A."/>
            <person name="Barbe V."/>
            <person name="Baret P."/>
            <person name="Baronian K."/>
            <person name="Beier S."/>
            <person name="Bleykasten C."/>
            <person name="Bode R."/>
            <person name="Casaregola S."/>
            <person name="Despons L."/>
            <person name="Fairhead C."/>
            <person name="Giersberg M."/>
            <person name="Gierski P."/>
            <person name="Hahnel U."/>
            <person name="Hartmann A."/>
            <person name="Jankowska D."/>
            <person name="Jubin C."/>
            <person name="Jung P."/>
            <person name="Lafontaine I."/>
            <person name="Leh-Louis V."/>
            <person name="Lemaire M."/>
            <person name="Marcet-Houben M."/>
            <person name="Mascher M."/>
            <person name="Morel G."/>
            <person name="Richard G.-F."/>
            <person name="Riechen J."/>
            <person name="Sacerdot C."/>
            <person name="Sarkar A."/>
            <person name="Savel G."/>
            <person name="Schacherer J."/>
            <person name="Sherman D."/>
            <person name="Straub M.-L."/>
            <person name="Stein N."/>
            <person name="Thierry A."/>
            <person name="Trautwein-Schult A."/>
            <person name="Westhof E."/>
            <person name="Worch S."/>
            <person name="Dujon B."/>
            <person name="Souciet J.-L."/>
            <person name="Wincker P."/>
            <person name="Scholz U."/>
            <person name="Neuveglise N."/>
        </authorList>
    </citation>
    <scope>NUCLEOTIDE SEQUENCE</scope>
    <source>
        <strain evidence="12">LS3</strain>
    </source>
</reference>
<dbReference type="GO" id="GO:0031505">
    <property type="term" value="P:fungal-type cell wall organization"/>
    <property type="evidence" value="ECO:0007669"/>
    <property type="project" value="TreeGrafter"/>
</dbReference>
<keyword evidence="4" id="KW-0735">Signal-anchor</keyword>
<evidence type="ECO:0000256" key="9">
    <source>
        <dbReference type="SAM" id="MobiDB-lite"/>
    </source>
</evidence>
<comment type="similarity">
    <text evidence="2">Belongs to the SKN1/KRE6 family.</text>
</comment>
<name>A0A060TB34_BLAAD</name>
<dbReference type="GO" id="GO:0015926">
    <property type="term" value="F:glucosidase activity"/>
    <property type="evidence" value="ECO:0007669"/>
    <property type="project" value="TreeGrafter"/>
</dbReference>
<evidence type="ECO:0000256" key="6">
    <source>
        <dbReference type="ARBA" id="ARBA00023136"/>
    </source>
</evidence>
<dbReference type="SUPFAM" id="SSF49899">
    <property type="entry name" value="Concanavalin A-like lectins/glucanases"/>
    <property type="match status" value="1"/>
</dbReference>
<evidence type="ECO:0000256" key="8">
    <source>
        <dbReference type="ARBA" id="ARBA00023316"/>
    </source>
</evidence>
<keyword evidence="6 10" id="KW-0472">Membrane</keyword>
<dbReference type="PhylomeDB" id="A0A060TB34"/>
<dbReference type="AlphaFoldDB" id="A0A060TB34"/>
<proteinExistence type="inferred from homology"/>
<dbReference type="FunFam" id="2.60.120.200:FF:000140">
    <property type="entry name" value="Beta-glucan synthesis-associated protein"/>
    <property type="match status" value="1"/>
</dbReference>
<evidence type="ECO:0000256" key="5">
    <source>
        <dbReference type="ARBA" id="ARBA00022989"/>
    </source>
</evidence>
<evidence type="ECO:0000256" key="1">
    <source>
        <dbReference type="ARBA" id="ARBA00004606"/>
    </source>
</evidence>
<evidence type="ECO:0000256" key="10">
    <source>
        <dbReference type="SAM" id="Phobius"/>
    </source>
</evidence>
<feature type="domain" description="GH16" evidence="11">
    <location>
        <begin position="266"/>
        <end position="626"/>
    </location>
</feature>
<dbReference type="CDD" id="cd02180">
    <property type="entry name" value="GH16_fungal_KRE6_glucanase"/>
    <property type="match status" value="1"/>
</dbReference>
<evidence type="ECO:0000256" key="7">
    <source>
        <dbReference type="ARBA" id="ARBA00023180"/>
    </source>
</evidence>
<sequence length="675" mass="74597">MRNLTGGDPYAERYESLNQHEEPPQNPFMSETHTLDSEHSSDAYSLQSDARYPERSPFNPEMDPNYNYNYSSNNLAVPGSRQSTTSLTGLSQEYDRYPNRVSSAAPSLNSSSGQPLLYGGAAGAAAAGAAGMMGQRTSTMSDGSGSSFSETDYKTNNPFVVNADFSPFGGYPASAFPLHMEEKEADDYLHNPDPILDAKWDRRCAGGFDKRGFGSLGALACLIIGGIMIFIVLPVLTYTGITEKEAPTRTPVLSNYEYGKMAALRTDLIDPDTPDDAKSYKSNYGDTWELVFSDEFNKEGRTFYENDDQFFTAVDINYASTQDLEWYSPDAATTENGSLVLRLDAYKNHDLFYRSAMIQSWNKLCFSQGKIEVSVLLPGSGKVMGLWPGVWTMGNLGRPGYRATTDGVWPYSYNSCDAGITPNQSSPDGISWLPGQRLSSCVCKGHDHPSPGVGRGAPEIDLIEGTVGGDAVKNGVASQSLQLAPFDIWYYPNYDFIEIHNKSVTAMNTYTGGPLQQALSGTTQLNADWYEFGDNPSYQAYAIEYLNDPQKGYIRWFVGEEPTFTMYQGAIGPNGNVGERPISKEPMSIIMNLGISNSWTYIDWPSLKWPSTMRIDYVRIYQPSDAKSITCDPEDYPTYDYIQDHINAYQNVNLTMWDQAGYAFPPNKLTGGCDA</sequence>
<keyword evidence="5 10" id="KW-1133">Transmembrane helix</keyword>
<gene>
    <name evidence="12" type="ORF">GNLVRS02_ARAD1D31592g</name>
</gene>
<dbReference type="InterPro" id="IPR013320">
    <property type="entry name" value="ConA-like_dom_sf"/>
</dbReference>
<evidence type="ECO:0000313" key="12">
    <source>
        <dbReference type="EMBL" id="CDP38300.1"/>
    </source>
</evidence>
<dbReference type="PROSITE" id="PS51762">
    <property type="entry name" value="GH16_2"/>
    <property type="match status" value="1"/>
</dbReference>
<keyword evidence="3 10" id="KW-0812">Transmembrane</keyword>
<dbReference type="GO" id="GO:0006078">
    <property type="term" value="P:(1-&gt;6)-beta-D-glucan biosynthetic process"/>
    <property type="evidence" value="ECO:0007669"/>
    <property type="project" value="TreeGrafter"/>
</dbReference>
<feature type="region of interest" description="Disordered" evidence="9">
    <location>
        <begin position="1"/>
        <end position="63"/>
    </location>
</feature>
<evidence type="ECO:0000256" key="4">
    <source>
        <dbReference type="ARBA" id="ARBA00022968"/>
    </source>
</evidence>
<dbReference type="GO" id="GO:0005886">
    <property type="term" value="C:plasma membrane"/>
    <property type="evidence" value="ECO:0007669"/>
    <property type="project" value="TreeGrafter"/>
</dbReference>
<dbReference type="InterPro" id="IPR000757">
    <property type="entry name" value="Beta-glucanase-like"/>
</dbReference>
<dbReference type="PANTHER" id="PTHR31361">
    <property type="entry name" value="BETA-GLUCAN SYNTHESIS-ASSOCIATED PROTEIN KRE6-RELATED"/>
    <property type="match status" value="1"/>
</dbReference>
<accession>A0A060TB34</accession>
<reference evidence="12" key="1">
    <citation type="submission" date="2014-02" db="EMBL/GenBank/DDBJ databases">
        <authorList>
            <person name="Genoscope - CEA"/>
        </authorList>
    </citation>
    <scope>NUCLEOTIDE SEQUENCE</scope>
    <source>
        <strain evidence="12">LS3</strain>
    </source>
</reference>
<evidence type="ECO:0000256" key="2">
    <source>
        <dbReference type="ARBA" id="ARBA00010962"/>
    </source>
</evidence>